<evidence type="ECO:0000313" key="2">
    <source>
        <dbReference type="EMBL" id="ALH23171.1"/>
    </source>
</evidence>
<feature type="transmembrane region" description="Helical" evidence="1">
    <location>
        <begin position="142"/>
        <end position="160"/>
    </location>
</feature>
<reference evidence="2 3" key="1">
    <citation type="journal article" date="2015" name="Genome Announc.">
        <title>The 474-Kilobase-Pair Complete Genome Sequence of CeV-01B, a Virus Infecting Haptolina (Chrysochromulina) ericina (Prymnesiophyceae).</title>
        <authorList>
            <person name="Gallot-Lavallee L."/>
            <person name="Pagarete A."/>
            <person name="Legendre M."/>
            <person name="Santini S."/>
            <person name="Sandaa R.A."/>
            <person name="Himmelbauer H."/>
            <person name="Ogata H."/>
            <person name="Bratbak G."/>
            <person name="Claverie J.M."/>
        </authorList>
    </citation>
    <scope>NUCLEOTIDE SEQUENCE [LARGE SCALE GENOMIC DNA]</scope>
    <source>
        <strain evidence="2">CeV-01B</strain>
    </source>
</reference>
<keyword evidence="1" id="KW-0472">Membrane</keyword>
<accession>A0A0N9R0I9</accession>
<keyword evidence="1" id="KW-0812">Transmembrane</keyword>
<dbReference type="Proteomes" id="UP000203826">
    <property type="component" value="Segment"/>
</dbReference>
<keyword evidence="1" id="KW-1133">Transmembrane helix</keyword>
<keyword evidence="3" id="KW-1185">Reference proteome</keyword>
<dbReference type="EMBL" id="KT820662">
    <property type="protein sequence ID" value="ALH23171.1"/>
    <property type="molecule type" value="Genomic_DNA"/>
</dbReference>
<organism evidence="2 3">
    <name type="scientific">Chrysochromulina ericina virus CeV-01B</name>
    <dbReference type="NCBI Taxonomy" id="3070830"/>
    <lineage>
        <taxon>Viruses</taxon>
        <taxon>Varidnaviria</taxon>
        <taxon>Bamfordvirae</taxon>
        <taxon>Nucleocytoviricota</taxon>
        <taxon>Megaviricetes</taxon>
        <taxon>Imitervirales</taxon>
        <taxon>Mesomimiviridae</taxon>
        <taxon>Tethysvirus</taxon>
        <taxon>Tethysvirus raunefjordenense</taxon>
    </lineage>
</organism>
<feature type="transmembrane region" description="Helical" evidence="1">
    <location>
        <begin position="58"/>
        <end position="77"/>
    </location>
</feature>
<evidence type="ECO:0000313" key="3">
    <source>
        <dbReference type="Proteomes" id="UP000203826"/>
    </source>
</evidence>
<evidence type="ECO:0000256" key="1">
    <source>
        <dbReference type="SAM" id="Phobius"/>
    </source>
</evidence>
<feature type="transmembrane region" description="Helical" evidence="1">
    <location>
        <begin position="30"/>
        <end position="46"/>
    </location>
</feature>
<sequence>MQTTLKNTLIINSVILITLLIYSLNKKKQSWKLWFFVYLVLLSSIIEQNIEPICKKPTIYTSLFGVSHIAFSTYLIVGSLLFGYPKIHLFILLVTLGGWLVFKGRCIAQIKYNQACDIDEKSPFVDIQNVIFNKILKISGTLYKWPLILLVIAIDVYYILK</sequence>
<gene>
    <name evidence="2" type="ORF">ceV_265</name>
</gene>
<proteinExistence type="predicted"/>
<feature type="transmembrane region" description="Helical" evidence="1">
    <location>
        <begin position="7"/>
        <end position="24"/>
    </location>
</feature>
<feature type="transmembrane region" description="Helical" evidence="1">
    <location>
        <begin position="83"/>
        <end position="102"/>
    </location>
</feature>
<name>A0A0N9R0I9_9VIRU</name>
<dbReference type="KEGG" id="vg:26049132"/>
<protein>
    <submittedName>
        <fullName evidence="2">Partial perforin domain-like containing protein</fullName>
    </submittedName>
</protein>